<feature type="transmembrane region" description="Helical" evidence="1">
    <location>
        <begin position="252"/>
        <end position="269"/>
    </location>
</feature>
<evidence type="ECO:0000313" key="2">
    <source>
        <dbReference type="EMBL" id="OHA76220.1"/>
    </source>
</evidence>
<feature type="transmembrane region" description="Helical" evidence="1">
    <location>
        <begin position="92"/>
        <end position="111"/>
    </location>
</feature>
<dbReference type="EMBL" id="MHUM01000033">
    <property type="protein sequence ID" value="OHA76220.1"/>
    <property type="molecule type" value="Genomic_DNA"/>
</dbReference>
<feature type="transmembrane region" description="Helical" evidence="1">
    <location>
        <begin position="281"/>
        <end position="299"/>
    </location>
</feature>
<dbReference type="Proteomes" id="UP000177853">
    <property type="component" value="Unassembled WGS sequence"/>
</dbReference>
<evidence type="ECO:0000256" key="1">
    <source>
        <dbReference type="SAM" id="Phobius"/>
    </source>
</evidence>
<evidence type="ECO:0000313" key="3">
    <source>
        <dbReference type="Proteomes" id="UP000177853"/>
    </source>
</evidence>
<keyword evidence="1" id="KW-0812">Transmembrane</keyword>
<sequence length="300" mass="32729">MNWLIFAFLAYFLLAITSIIDRYLLVGPIASPRAYALYHGVLWLGVGLLLAPFVSVWPPVNIIIFGLVAGLARIFAVLLMAKSIAVDEISRVLPAIGGFVPIFVFLLFLVFMSEESILNTSQIGAFVLLTLGSVLISSKKTTSLLGIFRKTRYTIVAAFLFAVSFFLMKLIFLDADFLIGLCLILLGGGVGAILLFADPSIRQEVAVRKNAAKTSFLFLLGAGLGGLGVLAQFYAVFLAGPGQVPLINALEGIRYVFVLSLVYVLAIRNPRLLKEEIGRTVIVQKIFAILLIWFGLILLR</sequence>
<keyword evidence="1" id="KW-0472">Membrane</keyword>
<feature type="transmembrane region" description="Helical" evidence="1">
    <location>
        <begin position="153"/>
        <end position="172"/>
    </location>
</feature>
<gene>
    <name evidence="2" type="ORF">A3H01_02220</name>
</gene>
<comment type="caution">
    <text evidence="2">The sequence shown here is derived from an EMBL/GenBank/DDBJ whole genome shotgun (WGS) entry which is preliminary data.</text>
</comment>
<feature type="transmembrane region" description="Helical" evidence="1">
    <location>
        <begin position="60"/>
        <end position="80"/>
    </location>
</feature>
<feature type="transmembrane region" description="Helical" evidence="1">
    <location>
        <begin position="6"/>
        <end position="24"/>
    </location>
</feature>
<organism evidence="2 3">
    <name type="scientific">Candidatus Wildermuthbacteria bacterium RIFCSPLOWO2_12_FULL_40_9</name>
    <dbReference type="NCBI Taxonomy" id="1802467"/>
    <lineage>
        <taxon>Bacteria</taxon>
        <taxon>Candidatus Wildermuthiibacteriota</taxon>
    </lineage>
</organism>
<reference evidence="2 3" key="1">
    <citation type="journal article" date="2016" name="Nat. Commun.">
        <title>Thousands of microbial genomes shed light on interconnected biogeochemical processes in an aquifer system.</title>
        <authorList>
            <person name="Anantharaman K."/>
            <person name="Brown C.T."/>
            <person name="Hug L.A."/>
            <person name="Sharon I."/>
            <person name="Castelle C.J."/>
            <person name="Probst A.J."/>
            <person name="Thomas B.C."/>
            <person name="Singh A."/>
            <person name="Wilkins M.J."/>
            <person name="Karaoz U."/>
            <person name="Brodie E.L."/>
            <person name="Williams K.H."/>
            <person name="Hubbard S.S."/>
            <person name="Banfield J.F."/>
        </authorList>
    </citation>
    <scope>NUCLEOTIDE SEQUENCE [LARGE SCALE GENOMIC DNA]</scope>
</reference>
<accession>A0A1G2RTQ4</accession>
<dbReference type="AlphaFoldDB" id="A0A1G2RTQ4"/>
<feature type="transmembrane region" description="Helical" evidence="1">
    <location>
        <begin position="217"/>
        <end position="240"/>
    </location>
</feature>
<keyword evidence="1" id="KW-1133">Transmembrane helix</keyword>
<feature type="transmembrane region" description="Helical" evidence="1">
    <location>
        <begin position="36"/>
        <end position="54"/>
    </location>
</feature>
<feature type="transmembrane region" description="Helical" evidence="1">
    <location>
        <begin position="178"/>
        <end position="197"/>
    </location>
</feature>
<proteinExistence type="predicted"/>
<feature type="transmembrane region" description="Helical" evidence="1">
    <location>
        <begin position="117"/>
        <end position="137"/>
    </location>
</feature>
<evidence type="ECO:0008006" key="4">
    <source>
        <dbReference type="Google" id="ProtNLM"/>
    </source>
</evidence>
<protein>
    <recommendedName>
        <fullName evidence="4">EamA domain-containing protein</fullName>
    </recommendedName>
</protein>
<name>A0A1G2RTQ4_9BACT</name>